<dbReference type="InterPro" id="IPR050678">
    <property type="entry name" value="DNA_Partitioning_ATPase"/>
</dbReference>
<evidence type="ECO:0000259" key="1">
    <source>
        <dbReference type="Pfam" id="PF13614"/>
    </source>
</evidence>
<reference evidence="2 3" key="1">
    <citation type="submission" date="2023-10" db="EMBL/GenBank/DDBJ databases">
        <title>Microbacterium xanthum sp. nov., isolated from seaweed.</title>
        <authorList>
            <person name="Lee S.D."/>
        </authorList>
    </citation>
    <scope>NUCLEOTIDE SEQUENCE [LARGE SCALE GENOMIC DNA]</scope>
    <source>
        <strain evidence="2 3">KCTC 19124</strain>
    </source>
</reference>
<dbReference type="PANTHER" id="PTHR13696">
    <property type="entry name" value="P-LOOP CONTAINING NUCLEOSIDE TRIPHOSPHATE HYDROLASE"/>
    <property type="match status" value="1"/>
</dbReference>
<dbReference type="CDD" id="cd02042">
    <property type="entry name" value="ParAB_family"/>
    <property type="match status" value="1"/>
</dbReference>
<organism evidence="2 3">
    <name type="scientific">Microbacterium aquimaris</name>
    <dbReference type="NCBI Taxonomy" id="459816"/>
    <lineage>
        <taxon>Bacteria</taxon>
        <taxon>Bacillati</taxon>
        <taxon>Actinomycetota</taxon>
        <taxon>Actinomycetes</taxon>
        <taxon>Micrococcales</taxon>
        <taxon>Microbacteriaceae</taxon>
        <taxon>Microbacterium</taxon>
    </lineage>
</organism>
<comment type="caution">
    <text evidence="2">The sequence shown here is derived from an EMBL/GenBank/DDBJ whole genome shotgun (WGS) entry which is preliminary data.</text>
</comment>
<gene>
    <name evidence="2" type="ORF">R2Q92_01425</name>
</gene>
<dbReference type="PANTHER" id="PTHR13696:SF52">
    <property type="entry name" value="PARA FAMILY PROTEIN CT_582"/>
    <property type="match status" value="1"/>
</dbReference>
<proteinExistence type="predicted"/>
<dbReference type="Proteomes" id="UP001291912">
    <property type="component" value="Unassembled WGS sequence"/>
</dbReference>
<dbReference type="InterPro" id="IPR025669">
    <property type="entry name" value="AAA_dom"/>
</dbReference>
<evidence type="ECO:0000313" key="3">
    <source>
        <dbReference type="Proteomes" id="UP001291912"/>
    </source>
</evidence>
<dbReference type="EMBL" id="JAWJYN010000001">
    <property type="protein sequence ID" value="MDZ8160479.1"/>
    <property type="molecule type" value="Genomic_DNA"/>
</dbReference>
<feature type="domain" description="AAA" evidence="1">
    <location>
        <begin position="1"/>
        <end position="162"/>
    </location>
</feature>
<dbReference type="Pfam" id="PF13614">
    <property type="entry name" value="AAA_31"/>
    <property type="match status" value="1"/>
</dbReference>
<name>A0ABU5N333_9MICO</name>
<dbReference type="SUPFAM" id="SSF52540">
    <property type="entry name" value="P-loop containing nucleoside triphosphate hydrolases"/>
    <property type="match status" value="1"/>
</dbReference>
<keyword evidence="3" id="KW-1185">Reference proteome</keyword>
<accession>A0ABU5N333</accession>
<protein>
    <submittedName>
        <fullName evidence="2">ParA family protein</fullName>
    </submittedName>
</protein>
<evidence type="ECO:0000313" key="2">
    <source>
        <dbReference type="EMBL" id="MDZ8160479.1"/>
    </source>
</evidence>
<dbReference type="InterPro" id="IPR027417">
    <property type="entry name" value="P-loop_NTPase"/>
</dbReference>
<sequence length="249" mass="26672">MKVIAVYSVKGGVGKSTTAVNLAYEAAKDQRVLLWDLDPQGAATFLLEVKPKLKGGAEALLGGKGKIARAVRETDVQDLDVLPGDDSYRDLELALDAAKHSTQRIQKALGPLADDYDVVILDCPPGASLLAQNVIRAADLVVLPVVPAPLSARSLQQVRDVIAAESKPAKIVSFLSMVDRRKGSHRAAMEELPAAEPDMCKVVIPSNILVERMGSERKPVAAFAPSSEVAQAYATLWSIAWVAARDRKK</sequence>
<dbReference type="RefSeq" id="WP_194423195.1">
    <property type="nucleotide sequence ID" value="NZ_BAAAPT010000001.1"/>
</dbReference>
<dbReference type="Gene3D" id="3.40.50.300">
    <property type="entry name" value="P-loop containing nucleotide triphosphate hydrolases"/>
    <property type="match status" value="1"/>
</dbReference>